<evidence type="ECO:0000313" key="2">
    <source>
        <dbReference type="Proteomes" id="UP000727407"/>
    </source>
</evidence>
<keyword evidence="2" id="KW-1185">Reference proteome</keyword>
<gene>
    <name evidence="1" type="primary">nfe2l1a</name>
    <name evidence="1" type="ORF">DAT39_017023</name>
</gene>
<comment type="caution">
    <text evidence="1">The sequence shown here is derived from an EMBL/GenBank/DDBJ whole genome shotgun (WGS) entry which is preliminary data.</text>
</comment>
<reference evidence="1" key="1">
    <citation type="submission" date="2020-07" db="EMBL/GenBank/DDBJ databases">
        <title>Clarias magur genome sequencing, assembly and annotation.</title>
        <authorList>
            <person name="Kushwaha B."/>
            <person name="Kumar R."/>
            <person name="Das P."/>
            <person name="Joshi C.G."/>
            <person name="Kumar D."/>
            <person name="Nagpure N.S."/>
            <person name="Pandey M."/>
            <person name="Agarwal S."/>
            <person name="Srivastava S."/>
            <person name="Singh M."/>
            <person name="Sahoo L."/>
            <person name="Jayasankar P."/>
            <person name="Meher P.K."/>
            <person name="Koringa P.G."/>
            <person name="Iquebal M.A."/>
            <person name="Das S.P."/>
            <person name="Bit A."/>
            <person name="Patnaik S."/>
            <person name="Patel N."/>
            <person name="Shah T.M."/>
            <person name="Hinsu A."/>
            <person name="Jena J.K."/>
        </authorList>
    </citation>
    <scope>NUCLEOTIDE SEQUENCE</scope>
    <source>
        <strain evidence="1">CIFAMagur01</strain>
        <tissue evidence="1">Testis</tissue>
    </source>
</reference>
<dbReference type="OrthoDB" id="7458135at2759"/>
<feature type="non-terminal residue" evidence="1">
    <location>
        <position position="1"/>
    </location>
</feature>
<dbReference type="GO" id="GO:0000981">
    <property type="term" value="F:DNA-binding transcription factor activity, RNA polymerase II-specific"/>
    <property type="evidence" value="ECO:0007669"/>
    <property type="project" value="TreeGrafter"/>
</dbReference>
<protein>
    <submittedName>
        <fullName evidence="1">Endoplasmic reticulum membrane sensor NFE2L1-like</fullName>
    </submittedName>
</protein>
<accession>A0A8J4U998</accession>
<dbReference type="InterPro" id="IPR047167">
    <property type="entry name" value="NFE2-like"/>
</dbReference>
<name>A0A8J4U998_CLAMG</name>
<dbReference type="GO" id="GO:0000978">
    <property type="term" value="F:RNA polymerase II cis-regulatory region sequence-specific DNA binding"/>
    <property type="evidence" value="ECO:0007669"/>
    <property type="project" value="InterPro"/>
</dbReference>
<dbReference type="PANTHER" id="PTHR24411:SF55">
    <property type="entry name" value="SEGMENTATION PROTEIN CAP'N'COLLAR"/>
    <property type="match status" value="1"/>
</dbReference>
<sequence length="315" mass="34939">MQPLKKYFTEGLIQVAIVLSLAGMHVDVDPYLPPPYNINIQSPDLTQTQTNNLQNSPEGYGFHIKSPDVEASVPGPRMLHWVRSLQHLHIPAAQLEAWQVHSESDNSGMTIPSLTGSWDGGNALVDMEDSASLTMRMGDEGIGELGHDPVMVGGSLGGVPTLPRSQMDNEDIKDEAGEFPLWQQELGQNILHDQLLQGQNEYFGLLNEDNEDDFMVNSWPHARPFHNPGTSIQGNVQFTGLREDNPLSTEDCLQLLEAGFPLGHNHYLEDLDPVTANEDPLQHHGSLFSPEFPQHEPILDLEQQWQDVLAVLGPQ</sequence>
<dbReference type="AlphaFoldDB" id="A0A8J4U998"/>
<evidence type="ECO:0000313" key="1">
    <source>
        <dbReference type="EMBL" id="KAF5893274.1"/>
    </source>
</evidence>
<dbReference type="EMBL" id="QNUK01000443">
    <property type="protein sequence ID" value="KAF5893274.1"/>
    <property type="molecule type" value="Genomic_DNA"/>
</dbReference>
<dbReference type="Proteomes" id="UP000727407">
    <property type="component" value="Unassembled WGS sequence"/>
</dbReference>
<dbReference type="PANTHER" id="PTHR24411">
    <property type="entry name" value="NUCLEAR FACTOR ERYTHROID 2-RELATED FACTOR"/>
    <property type="match status" value="1"/>
</dbReference>
<dbReference type="GO" id="GO:0005634">
    <property type="term" value="C:nucleus"/>
    <property type="evidence" value="ECO:0007669"/>
    <property type="project" value="TreeGrafter"/>
</dbReference>
<proteinExistence type="predicted"/>
<organism evidence="1 2">
    <name type="scientific">Clarias magur</name>
    <name type="common">Asian catfish</name>
    <name type="synonym">Macropteronotus magur</name>
    <dbReference type="NCBI Taxonomy" id="1594786"/>
    <lineage>
        <taxon>Eukaryota</taxon>
        <taxon>Metazoa</taxon>
        <taxon>Chordata</taxon>
        <taxon>Craniata</taxon>
        <taxon>Vertebrata</taxon>
        <taxon>Euteleostomi</taxon>
        <taxon>Actinopterygii</taxon>
        <taxon>Neopterygii</taxon>
        <taxon>Teleostei</taxon>
        <taxon>Ostariophysi</taxon>
        <taxon>Siluriformes</taxon>
        <taxon>Clariidae</taxon>
        <taxon>Clarias</taxon>
    </lineage>
</organism>